<dbReference type="KEGG" id="dee:HQN60_12545"/>
<evidence type="ECO:0000313" key="1">
    <source>
        <dbReference type="EMBL" id="QKJ67467.1"/>
    </source>
</evidence>
<dbReference type="Gene3D" id="1.10.260.40">
    <property type="entry name" value="lambda repressor-like DNA-binding domains"/>
    <property type="match status" value="1"/>
</dbReference>
<name>A0A6M8T0D2_9NEIS</name>
<dbReference type="AlphaFoldDB" id="A0A6M8T0D2"/>
<proteinExistence type="predicted"/>
<gene>
    <name evidence="1" type="ORF">HQN60_12545</name>
</gene>
<accession>A0A6M8T0D2</accession>
<dbReference type="Proteomes" id="UP000504844">
    <property type="component" value="Chromosome"/>
</dbReference>
<dbReference type="Pfam" id="PF14549">
    <property type="entry name" value="P22_Cro"/>
    <property type="match status" value="1"/>
</dbReference>
<dbReference type="RefSeq" id="WP_173533969.1">
    <property type="nucleotide sequence ID" value="NZ_CP054143.1"/>
</dbReference>
<dbReference type="EMBL" id="CP054143">
    <property type="protein sequence ID" value="QKJ67467.1"/>
    <property type="molecule type" value="Genomic_DNA"/>
</dbReference>
<sequence>MDTNKAIELYGSPSALAKALGVTAGAVSQWITKGSVPPMRVYQLQVLRPEAFASNNYSSNNAPQ</sequence>
<keyword evidence="2" id="KW-1185">Reference proteome</keyword>
<evidence type="ECO:0000313" key="2">
    <source>
        <dbReference type="Proteomes" id="UP000504844"/>
    </source>
</evidence>
<dbReference type="GO" id="GO:0003677">
    <property type="term" value="F:DNA binding"/>
    <property type="evidence" value="ECO:0007669"/>
    <property type="project" value="InterPro"/>
</dbReference>
<reference evidence="1 2" key="1">
    <citation type="submission" date="2020-05" db="EMBL/GenBank/DDBJ databases">
        <title>Complete genome sequence of Deefgea sp. D17.</title>
        <authorList>
            <person name="Bae J.-W."/>
            <person name="Han J.E."/>
        </authorList>
    </citation>
    <scope>NUCLEOTIDE SEQUENCE [LARGE SCALE GENOMIC DNA]</scope>
    <source>
        <strain evidence="1 2">D17</strain>
    </source>
</reference>
<dbReference type="InterPro" id="IPR010982">
    <property type="entry name" value="Lambda_DNA-bd_dom_sf"/>
</dbReference>
<organism evidence="1 2">
    <name type="scientific">Deefgea piscis</name>
    <dbReference type="NCBI Taxonomy" id="2739061"/>
    <lineage>
        <taxon>Bacteria</taxon>
        <taxon>Pseudomonadati</taxon>
        <taxon>Pseudomonadota</taxon>
        <taxon>Betaproteobacteria</taxon>
        <taxon>Neisseriales</taxon>
        <taxon>Chitinibacteraceae</taxon>
        <taxon>Deefgea</taxon>
    </lineage>
</organism>
<protein>
    <submittedName>
        <fullName evidence="1">Helix-turn-helix domain-containing protein</fullName>
    </submittedName>
</protein>
<dbReference type="SUPFAM" id="SSF47413">
    <property type="entry name" value="lambda repressor-like DNA-binding domains"/>
    <property type="match status" value="1"/>
</dbReference>